<evidence type="ECO:0000259" key="1">
    <source>
        <dbReference type="Pfam" id="PF13349"/>
    </source>
</evidence>
<dbReference type="Gene3D" id="2.160.20.120">
    <property type="match status" value="1"/>
</dbReference>
<dbReference type="Proteomes" id="UP000257317">
    <property type="component" value="Unassembled WGS sequence"/>
</dbReference>
<gene>
    <name evidence="2" type="ORF">LrDSM24759_06930</name>
</gene>
<comment type="caution">
    <text evidence="2">The sequence shown here is derived from an EMBL/GenBank/DDBJ whole genome shotgun (WGS) entry which is preliminary data.</text>
</comment>
<dbReference type="OrthoDB" id="2309755at2"/>
<name>A0A2Z6TST9_9LACO</name>
<proteinExistence type="predicted"/>
<dbReference type="InterPro" id="IPR025164">
    <property type="entry name" value="Toastrack_DUF4097"/>
</dbReference>
<dbReference type="AlphaFoldDB" id="A0A2Z6TST9"/>
<evidence type="ECO:0000313" key="3">
    <source>
        <dbReference type="Proteomes" id="UP000257317"/>
    </source>
</evidence>
<dbReference type="EMBL" id="BFBY01000004">
    <property type="protein sequence ID" value="GBG04779.1"/>
    <property type="molecule type" value="Genomic_DNA"/>
</dbReference>
<feature type="domain" description="DUF4097" evidence="1">
    <location>
        <begin position="90"/>
        <end position="182"/>
    </location>
</feature>
<protein>
    <recommendedName>
        <fullName evidence="1">DUF4097 domain-containing protein</fullName>
    </recommendedName>
</protein>
<dbReference type="RefSeq" id="WP_117118124.1">
    <property type="nucleotide sequence ID" value="NZ_BFBY01000004.1"/>
</dbReference>
<keyword evidence="3" id="KW-1185">Reference proteome</keyword>
<organism evidence="2 3">
    <name type="scientific">Lactobacillus rodentium</name>
    <dbReference type="NCBI Taxonomy" id="947835"/>
    <lineage>
        <taxon>Bacteria</taxon>
        <taxon>Bacillati</taxon>
        <taxon>Bacillota</taxon>
        <taxon>Bacilli</taxon>
        <taxon>Lactobacillales</taxon>
        <taxon>Lactobacillaceae</taxon>
        <taxon>Lactobacillus</taxon>
    </lineage>
</organism>
<evidence type="ECO:0000313" key="2">
    <source>
        <dbReference type="EMBL" id="GBG04779.1"/>
    </source>
</evidence>
<dbReference type="Pfam" id="PF13349">
    <property type="entry name" value="DUF4097"/>
    <property type="match status" value="1"/>
</dbReference>
<sequence length="265" mass="29459">MSFYDILGIKCKAYNKKVFKLNPFSNIVGKFTKITILVETGTDYKLIFAGNENLLPTFKVEDDTLYIEQTHRFNKQGILANQILKIIVPASIQLQNCRLYNKLGNINLINLKIKELQINCHAGILKVCHAKIENADLKIGRGNLEIHSSRINLGLLSTYDGELKVLCSTLNDVKLNVTEGNIIMTDNILQGGSSQLYSGNFALTNTTLKSDYSVKNSDGNNTAWNVNVKKADLQSENGNNTMKAKPNSTGFILKMIARDGDNLVK</sequence>
<reference evidence="3" key="1">
    <citation type="submission" date="2018-03" db="EMBL/GenBank/DDBJ databases">
        <title>New taxa in the Lactobacillus gasseri group.</title>
        <authorList>
            <person name="Tanizawa Y."/>
            <person name="Tohno M."/>
            <person name="Endo A."/>
            <person name="Arita M."/>
        </authorList>
    </citation>
    <scope>NUCLEOTIDE SEQUENCE [LARGE SCALE GENOMIC DNA]</scope>
    <source>
        <strain evidence="3">DSM 24759</strain>
    </source>
</reference>
<accession>A0A2Z6TST9</accession>